<proteinExistence type="predicted"/>
<feature type="transmembrane region" description="Helical" evidence="1">
    <location>
        <begin position="183"/>
        <end position="204"/>
    </location>
</feature>
<feature type="transmembrane region" description="Helical" evidence="1">
    <location>
        <begin position="151"/>
        <end position="171"/>
    </location>
</feature>
<keyword evidence="1" id="KW-0812">Transmembrane</keyword>
<feature type="domain" description="Sensor histidine kinase NatK-like C-terminal" evidence="2">
    <location>
        <begin position="324"/>
        <end position="421"/>
    </location>
</feature>
<dbReference type="Pfam" id="PF14501">
    <property type="entry name" value="HATPase_c_5"/>
    <property type="match status" value="1"/>
</dbReference>
<protein>
    <submittedName>
        <fullName evidence="3">GHKL domain-containing protein</fullName>
    </submittedName>
</protein>
<dbReference type="Gene3D" id="3.30.565.10">
    <property type="entry name" value="Histidine kinase-like ATPase, C-terminal domain"/>
    <property type="match status" value="1"/>
</dbReference>
<sequence length="421" mass="48619">MFIQILSAIHNLTTLLFGIFISAFFLGVKQNHKNIFTLLLFSCFEGILYITSFLLFGEIVSNQIYPLIVHLPLTLFLYLYYKYPLISCSTSIFSAYLCCQISNWIGLFTLSITGAKWCYYFSRIITTFITFFLLCHFVCRTTTAIFAKDKRELCIIGFLPFVYYIFDYASTKFSNLLYSGSKAIVEFMGFAFCIAYLVFLLVYFREYEQKQEIRQCSNLMEMQLLSIQKEIEHVKSSKHTLSILRHDMRHHLSIILTLLQNDNTDKAIKYIKKIGEAYDDTIITTYCKNEMLNSVISIYQMRFTDRGISLNCNISCESIPFSEIAFCAILSNALENSMHALEDANIEEKWANLTISNRENCLLLRLENPTRKVPKFIDGVPVSGKKGHDIGVKSIIYYVDQLNGQWHFSVSNGCFIVKVII</sequence>
<gene>
    <name evidence="3" type="ORF">FYJ58_09750</name>
</gene>
<dbReference type="Proteomes" id="UP000482209">
    <property type="component" value="Unassembled WGS sequence"/>
</dbReference>
<feature type="transmembrane region" description="Helical" evidence="1">
    <location>
        <begin position="93"/>
        <end position="114"/>
    </location>
</feature>
<comment type="caution">
    <text evidence="3">The sequence shown here is derived from an EMBL/GenBank/DDBJ whole genome shotgun (WGS) entry which is preliminary data.</text>
</comment>
<dbReference type="EMBL" id="VUMT01000014">
    <property type="protein sequence ID" value="MSS64156.1"/>
    <property type="molecule type" value="Genomic_DNA"/>
</dbReference>
<accession>A0A6L5XZ52</accession>
<feature type="transmembrane region" description="Helical" evidence="1">
    <location>
        <begin position="35"/>
        <end position="57"/>
    </location>
</feature>
<evidence type="ECO:0000256" key="1">
    <source>
        <dbReference type="SAM" id="Phobius"/>
    </source>
</evidence>
<evidence type="ECO:0000259" key="2">
    <source>
        <dbReference type="Pfam" id="PF14501"/>
    </source>
</evidence>
<keyword evidence="1" id="KW-0472">Membrane</keyword>
<dbReference type="InterPro" id="IPR032834">
    <property type="entry name" value="NatK-like_C"/>
</dbReference>
<dbReference type="AlphaFoldDB" id="A0A6L5XZ52"/>
<reference evidence="3 4" key="1">
    <citation type="submission" date="2019-08" db="EMBL/GenBank/DDBJ databases">
        <title>In-depth cultivation of the pig gut microbiome towards novel bacterial diversity and tailored functional studies.</title>
        <authorList>
            <person name="Wylensek D."/>
            <person name="Hitch T.C.A."/>
            <person name="Clavel T."/>
        </authorList>
    </citation>
    <scope>NUCLEOTIDE SEQUENCE [LARGE SCALE GENOMIC DNA]</scope>
    <source>
        <strain evidence="3 4">WCA-693-APC-MOT-I</strain>
    </source>
</reference>
<feature type="transmembrane region" description="Helical" evidence="1">
    <location>
        <begin position="120"/>
        <end position="139"/>
    </location>
</feature>
<keyword evidence="1" id="KW-1133">Transmembrane helix</keyword>
<evidence type="ECO:0000313" key="3">
    <source>
        <dbReference type="EMBL" id="MSS64156.1"/>
    </source>
</evidence>
<feature type="transmembrane region" description="Helical" evidence="1">
    <location>
        <begin position="63"/>
        <end position="81"/>
    </location>
</feature>
<feature type="transmembrane region" description="Helical" evidence="1">
    <location>
        <begin position="6"/>
        <end position="28"/>
    </location>
</feature>
<keyword evidence="4" id="KW-1185">Reference proteome</keyword>
<evidence type="ECO:0000313" key="4">
    <source>
        <dbReference type="Proteomes" id="UP000482209"/>
    </source>
</evidence>
<name>A0A6L5XZ52_9FIRM</name>
<dbReference type="InterPro" id="IPR036890">
    <property type="entry name" value="HATPase_C_sf"/>
</dbReference>
<organism evidence="3 4">
    <name type="scientific">Velocimicrobium porci</name>
    <dbReference type="NCBI Taxonomy" id="2606634"/>
    <lineage>
        <taxon>Bacteria</taxon>
        <taxon>Bacillati</taxon>
        <taxon>Bacillota</taxon>
        <taxon>Clostridia</taxon>
        <taxon>Lachnospirales</taxon>
        <taxon>Lachnospiraceae</taxon>
        <taxon>Velocimicrobium</taxon>
    </lineage>
</organism>